<dbReference type="PRINTS" id="PR00056">
    <property type="entry name" value="HSFDOMAIN"/>
</dbReference>
<evidence type="ECO:0000256" key="7">
    <source>
        <dbReference type="RuleBase" id="RU004020"/>
    </source>
</evidence>
<dbReference type="FunFam" id="1.10.10.10:FF:000027">
    <property type="entry name" value="Heat shock transcription factor 1"/>
    <property type="match status" value="1"/>
</dbReference>
<feature type="compositionally biased region" description="Basic residues" evidence="8">
    <location>
        <begin position="1"/>
        <end position="10"/>
    </location>
</feature>
<name>A0AAV9W5V3_9PEZI</name>
<keyword evidence="5" id="KW-0804">Transcription</keyword>
<dbReference type="PANTHER" id="PTHR10015">
    <property type="entry name" value="HEAT SHOCK TRANSCRIPTION FACTOR"/>
    <property type="match status" value="1"/>
</dbReference>
<dbReference type="GO" id="GO:0005634">
    <property type="term" value="C:nucleus"/>
    <property type="evidence" value="ECO:0007669"/>
    <property type="project" value="UniProtKB-SubCell"/>
</dbReference>
<keyword evidence="11" id="KW-1185">Reference proteome</keyword>
<feature type="compositionally biased region" description="Basic and acidic residues" evidence="8">
    <location>
        <begin position="452"/>
        <end position="461"/>
    </location>
</feature>
<dbReference type="Proteomes" id="UP001370758">
    <property type="component" value="Unassembled WGS sequence"/>
</dbReference>
<evidence type="ECO:0000256" key="4">
    <source>
        <dbReference type="ARBA" id="ARBA00023125"/>
    </source>
</evidence>
<evidence type="ECO:0000256" key="3">
    <source>
        <dbReference type="ARBA" id="ARBA00023015"/>
    </source>
</evidence>
<sequence length="633" mass="69889">MLHTMNPRKRGFADIQSDQPSFEADPYAAPGIQDMNFGMINQNLNQGPFQSGQMVPYIQQAPFGMPGNGFGNSYLDGGAPAQQTEDFGAADEGYPVDQDLEKRISDAKSKKKSKLPPFVEKVATFVNDENNYDIIRWSDDGDSFIVLDEDRFSKELIPGVFKHNNFASFVRQLNMYNFHKKVGMTDGSLKASMDGQKARLEYEHKYFKRGHPDMLFLIEKPKAGRKSKSSSGKKLENVKEESDDDIISDDDHYENDRGNGNVPRLIEDTPSGTSKQEFYPPPNPSQPGGPSHVTNIKPSGPAQPYNGIHAVVDHIVSQLNELKSQQSLISTAITRLRQEHQQLTKQATAFQEMHDRHEMSISNILQFLASVYNKNIDGMNQNGMMPQPNNSVIPAFGKHPTTELANARPTKRTRYLIEDGRSNANARKVVPDFDASDGDGRLQDMDRLQELDTPTEKEPSIRHPSVTPSATPGKISIPSSALVRNNQGMLALGSGLSSTPVPAVPTDQELRSLEEHQAAVDQSLKELQQNVENLAGHADDIAQFDMGPMDNFNFQDGSALDNWIAALSPGSLQTFNDGLKDIESTMGGDNFVLDQNAIEDGVLNTHIDSANGTPEPGHRVEEIDRGNGQTPEM</sequence>
<evidence type="ECO:0000256" key="6">
    <source>
        <dbReference type="ARBA" id="ARBA00023242"/>
    </source>
</evidence>
<dbReference type="Gene3D" id="1.10.10.10">
    <property type="entry name" value="Winged helix-like DNA-binding domain superfamily/Winged helix DNA-binding domain"/>
    <property type="match status" value="1"/>
</dbReference>
<dbReference type="InterPro" id="IPR000232">
    <property type="entry name" value="HSF_DNA-bd"/>
</dbReference>
<evidence type="ECO:0000256" key="8">
    <source>
        <dbReference type="SAM" id="MobiDB-lite"/>
    </source>
</evidence>
<keyword evidence="3" id="KW-0805">Transcription regulation</keyword>
<feature type="region of interest" description="Disordered" evidence="8">
    <location>
        <begin position="1"/>
        <end position="24"/>
    </location>
</feature>
<comment type="caution">
    <text evidence="10">The sequence shown here is derived from an EMBL/GenBank/DDBJ whole genome shotgun (WGS) entry which is preliminary data.</text>
</comment>
<dbReference type="Pfam" id="PF00447">
    <property type="entry name" value="HSF_DNA-bind"/>
    <property type="match status" value="1"/>
</dbReference>
<dbReference type="InterPro" id="IPR036388">
    <property type="entry name" value="WH-like_DNA-bd_sf"/>
</dbReference>
<keyword evidence="4" id="KW-0238">DNA-binding</keyword>
<feature type="domain" description="HSF-type DNA-binding" evidence="9">
    <location>
        <begin position="114"/>
        <end position="221"/>
    </location>
</feature>
<accession>A0AAV9W5V3</accession>
<dbReference type="AlphaFoldDB" id="A0AAV9W5V3"/>
<dbReference type="GO" id="GO:0003700">
    <property type="term" value="F:DNA-binding transcription factor activity"/>
    <property type="evidence" value="ECO:0007669"/>
    <property type="project" value="InterPro"/>
</dbReference>
<dbReference type="InterPro" id="IPR036390">
    <property type="entry name" value="WH_DNA-bd_sf"/>
</dbReference>
<feature type="compositionally biased region" description="Acidic residues" evidence="8">
    <location>
        <begin position="241"/>
        <end position="253"/>
    </location>
</feature>
<keyword evidence="6" id="KW-0539">Nucleus</keyword>
<dbReference type="EMBL" id="JAVHJL010000005">
    <property type="protein sequence ID" value="KAK6502962.1"/>
    <property type="molecule type" value="Genomic_DNA"/>
</dbReference>
<dbReference type="GO" id="GO:0043565">
    <property type="term" value="F:sequence-specific DNA binding"/>
    <property type="evidence" value="ECO:0007669"/>
    <property type="project" value="InterPro"/>
</dbReference>
<comment type="subcellular location">
    <subcellularLocation>
        <location evidence="1">Nucleus</location>
    </subcellularLocation>
</comment>
<feature type="compositionally biased region" description="Basic and acidic residues" evidence="8">
    <location>
        <begin position="616"/>
        <end position="625"/>
    </location>
</feature>
<evidence type="ECO:0000256" key="2">
    <source>
        <dbReference type="ARBA" id="ARBA00006403"/>
    </source>
</evidence>
<dbReference type="SUPFAM" id="SSF46785">
    <property type="entry name" value="Winged helix' DNA-binding domain"/>
    <property type="match status" value="1"/>
</dbReference>
<feature type="region of interest" description="Disordered" evidence="8">
    <location>
        <begin position="610"/>
        <end position="633"/>
    </location>
</feature>
<evidence type="ECO:0000259" key="9">
    <source>
        <dbReference type="SMART" id="SM00415"/>
    </source>
</evidence>
<comment type="similarity">
    <text evidence="2 7">Belongs to the HSF family.</text>
</comment>
<proteinExistence type="inferred from homology"/>
<reference evidence="10 11" key="1">
    <citation type="submission" date="2023-08" db="EMBL/GenBank/DDBJ databases">
        <authorList>
            <person name="Palmer J.M."/>
        </authorList>
    </citation>
    <scope>NUCLEOTIDE SEQUENCE [LARGE SCALE GENOMIC DNA]</scope>
    <source>
        <strain evidence="10 11">TWF481</strain>
    </source>
</reference>
<protein>
    <submittedName>
        <fullName evidence="10">Stress-responsive transcription factor hsf1</fullName>
    </submittedName>
</protein>
<evidence type="ECO:0000313" key="11">
    <source>
        <dbReference type="Proteomes" id="UP001370758"/>
    </source>
</evidence>
<evidence type="ECO:0000256" key="5">
    <source>
        <dbReference type="ARBA" id="ARBA00023163"/>
    </source>
</evidence>
<evidence type="ECO:0000313" key="10">
    <source>
        <dbReference type="EMBL" id="KAK6502962.1"/>
    </source>
</evidence>
<feature type="region of interest" description="Disordered" evidence="8">
    <location>
        <begin position="218"/>
        <end position="305"/>
    </location>
</feature>
<dbReference type="PANTHER" id="PTHR10015:SF427">
    <property type="entry name" value="HEAT SHOCK FACTOR PROTEIN"/>
    <property type="match status" value="1"/>
</dbReference>
<evidence type="ECO:0000256" key="1">
    <source>
        <dbReference type="ARBA" id="ARBA00004123"/>
    </source>
</evidence>
<feature type="region of interest" description="Disordered" evidence="8">
    <location>
        <begin position="452"/>
        <end position="474"/>
    </location>
</feature>
<organism evidence="10 11">
    <name type="scientific">Arthrobotrys musiformis</name>
    <dbReference type="NCBI Taxonomy" id="47236"/>
    <lineage>
        <taxon>Eukaryota</taxon>
        <taxon>Fungi</taxon>
        <taxon>Dikarya</taxon>
        <taxon>Ascomycota</taxon>
        <taxon>Pezizomycotina</taxon>
        <taxon>Orbiliomycetes</taxon>
        <taxon>Orbiliales</taxon>
        <taxon>Orbiliaceae</taxon>
        <taxon>Arthrobotrys</taxon>
    </lineage>
</organism>
<dbReference type="SMART" id="SM00415">
    <property type="entry name" value="HSF"/>
    <property type="match status" value="1"/>
</dbReference>
<gene>
    <name evidence="10" type="primary">HSF1</name>
    <name evidence="10" type="ORF">TWF481_007999</name>
</gene>